<evidence type="ECO:0000313" key="2">
    <source>
        <dbReference type="Proteomes" id="UP001602245"/>
    </source>
</evidence>
<dbReference type="RefSeq" id="WP_026205236.1">
    <property type="nucleotide sequence ID" value="NZ_JBIAZU010000001.1"/>
</dbReference>
<proteinExistence type="predicted"/>
<dbReference type="InterPro" id="IPR036188">
    <property type="entry name" value="FAD/NAD-bd_sf"/>
</dbReference>
<protein>
    <submittedName>
        <fullName evidence="1">FAD-dependent oxidoreductase</fullName>
    </submittedName>
</protein>
<sequence>MTRTNGDHALVLGGGIGGLLAARVLADTYDRVTLIDRDRMPVPGEHRRGVPQGRHVHGLLARGQQILEELFPGLTAELIAQGALAGDLLANCRWYLNGHRLRQTDSGLTVLCARRPLLEGTVRARVLGRADVTLREGYDIVGLTATPDSRRVTGARIMGRSDDGTAEDVAADLVVDATGRGSRLPHWLERLGYDAPPEERIGIRLAYATRAYRLSADALGGDLVVINGATREQLRGGLVQLVGGETALVTLTGRLGDVPPVDPDGFLAFARSLPFPDIHRSIRDAEPLDDPVPFRFPESVWRRYDRLRRMPAGLLVIGDAVCRLNPQYAQGMSVAALEALVLREHVRAGDPDPRGFLRDLARVLDGPWKISSGADLALPGVEGRRTPVGRVMNRYVSRLHATAASDAEAAASFVRVAGLVDPPGRLLRPALVARVLRGTGSSDGVLRSGVIGESPAIR</sequence>
<gene>
    <name evidence="1" type="ORF">ACFY35_06800</name>
</gene>
<comment type="caution">
    <text evidence="1">The sequence shown here is derived from an EMBL/GenBank/DDBJ whole genome shotgun (WGS) entry which is preliminary data.</text>
</comment>
<accession>A0ABW6WAB8</accession>
<dbReference type="Gene3D" id="3.50.50.60">
    <property type="entry name" value="FAD/NAD(P)-binding domain"/>
    <property type="match status" value="1"/>
</dbReference>
<dbReference type="SUPFAM" id="SSF51905">
    <property type="entry name" value="FAD/NAD(P)-binding domain"/>
    <property type="match status" value="1"/>
</dbReference>
<organism evidence="1 2">
    <name type="scientific">Paractinoplanes globisporus</name>
    <dbReference type="NCBI Taxonomy" id="113565"/>
    <lineage>
        <taxon>Bacteria</taxon>
        <taxon>Bacillati</taxon>
        <taxon>Actinomycetota</taxon>
        <taxon>Actinomycetes</taxon>
        <taxon>Micromonosporales</taxon>
        <taxon>Micromonosporaceae</taxon>
        <taxon>Paractinoplanes</taxon>
    </lineage>
</organism>
<dbReference type="PANTHER" id="PTHR43422">
    <property type="entry name" value="THIAMINE THIAZOLE SYNTHASE"/>
    <property type="match status" value="1"/>
</dbReference>
<evidence type="ECO:0000313" key="1">
    <source>
        <dbReference type="EMBL" id="MFF5289126.1"/>
    </source>
</evidence>
<keyword evidence="2" id="KW-1185">Reference proteome</keyword>
<reference evidence="1 2" key="1">
    <citation type="submission" date="2024-10" db="EMBL/GenBank/DDBJ databases">
        <title>The Natural Products Discovery Center: Release of the First 8490 Sequenced Strains for Exploring Actinobacteria Biosynthetic Diversity.</title>
        <authorList>
            <person name="Kalkreuter E."/>
            <person name="Kautsar S.A."/>
            <person name="Yang D."/>
            <person name="Bader C.D."/>
            <person name="Teijaro C.N."/>
            <person name="Fluegel L."/>
            <person name="Davis C.M."/>
            <person name="Simpson J.R."/>
            <person name="Lauterbach L."/>
            <person name="Steele A.D."/>
            <person name="Gui C."/>
            <person name="Meng S."/>
            <person name="Li G."/>
            <person name="Viehrig K."/>
            <person name="Ye F."/>
            <person name="Su P."/>
            <person name="Kiefer A.F."/>
            <person name="Nichols A."/>
            <person name="Cepeda A.J."/>
            <person name="Yan W."/>
            <person name="Fan B."/>
            <person name="Jiang Y."/>
            <person name="Adhikari A."/>
            <person name="Zheng C.-J."/>
            <person name="Schuster L."/>
            <person name="Cowan T.M."/>
            <person name="Smanski M.J."/>
            <person name="Chevrette M.G."/>
            <person name="De Carvalho L.P.S."/>
            <person name="Shen B."/>
        </authorList>
    </citation>
    <scope>NUCLEOTIDE SEQUENCE [LARGE SCALE GENOMIC DNA]</scope>
    <source>
        <strain evidence="1 2">NPDC000087</strain>
    </source>
</reference>
<dbReference type="Proteomes" id="UP001602245">
    <property type="component" value="Unassembled WGS sequence"/>
</dbReference>
<dbReference type="PANTHER" id="PTHR43422:SF3">
    <property type="entry name" value="THIAMINE THIAZOLE SYNTHASE"/>
    <property type="match status" value="1"/>
</dbReference>
<dbReference type="EMBL" id="JBIAZU010000001">
    <property type="protein sequence ID" value="MFF5289126.1"/>
    <property type="molecule type" value="Genomic_DNA"/>
</dbReference>
<name>A0ABW6WAB8_9ACTN</name>